<evidence type="ECO:0000313" key="2">
    <source>
        <dbReference type="Proteomes" id="UP001055072"/>
    </source>
</evidence>
<dbReference type="EMBL" id="MU274920">
    <property type="protein sequence ID" value="KAI0086980.1"/>
    <property type="molecule type" value="Genomic_DNA"/>
</dbReference>
<gene>
    <name evidence="1" type="ORF">BDY19DRAFT_319815</name>
</gene>
<organism evidence="1 2">
    <name type="scientific">Irpex rosettiformis</name>
    <dbReference type="NCBI Taxonomy" id="378272"/>
    <lineage>
        <taxon>Eukaryota</taxon>
        <taxon>Fungi</taxon>
        <taxon>Dikarya</taxon>
        <taxon>Basidiomycota</taxon>
        <taxon>Agaricomycotina</taxon>
        <taxon>Agaricomycetes</taxon>
        <taxon>Polyporales</taxon>
        <taxon>Irpicaceae</taxon>
        <taxon>Irpex</taxon>
    </lineage>
</organism>
<dbReference type="Proteomes" id="UP001055072">
    <property type="component" value="Unassembled WGS sequence"/>
</dbReference>
<accession>A0ACB8TY96</accession>
<evidence type="ECO:0000313" key="1">
    <source>
        <dbReference type="EMBL" id="KAI0086980.1"/>
    </source>
</evidence>
<protein>
    <submittedName>
        <fullName evidence="1">ARM repeat-containing protein</fullName>
    </submittedName>
</protein>
<proteinExistence type="predicted"/>
<comment type="caution">
    <text evidence="1">The sequence shown here is derived from an EMBL/GenBank/DDBJ whole genome shotgun (WGS) entry which is preliminary data.</text>
</comment>
<keyword evidence="2" id="KW-1185">Reference proteome</keyword>
<sequence length="1064" mass="119193">MDLQTLSNLFATTYNPDPNVQKSGELQIRKLGTQEGMLAALLQIIGNDNVELATRQAGVVYLKNRVYTSYFVDPASPRPDQVPIPQSDRNALKSSLLPLLAASPSRSISVQLASTLKNIVARDFPDQWPTLLDDVKRLLASSEIREVVAGCIASLEMVRAFRFRQTPDILPELVKQLFPTLVNIATQLLSTPPANADQEIPLMLHLILKAYKTSIVLHLSAHQQSSESLVPWGRLLFQVVNLQIPREAVPEDEEERERSEWWKAKKWAYGILGRLFTRFGNPSQLPSSMQQDYAGFAHHFVTSFAPEIFKIYLQQVELYVSGQSWLSKKCQYQIFTFFTECVKPKATWAMLKPHFQSLVTSYVYPQLCFNNTKQEQWTTDPIEYVRISVDEFEAFDTPISAATTFLLSLTSNRTKITFMPILHFINRVLNEKPAAPQRFGALNMTAALGHIIMRHPEVKGSMEQFLVQHVIPEFTSSEPYIRAIACEVLGTVEKSGLQWSNENNLRVAFNAVTTCLDDTELPVRVQAALALTEMVVIHESVKQAVAPQVGKVIQTLLKLSEETDLDILNSCMETMVDHYQAELLPVAAELTARLCETYTRLAKESITLEETDGGNIDLDKLMEQDNSEDKIFAAMGVAKTIGTVVSSVDSSPEILAQVQEIVIPIIKLSLEGKLLDLFDNMYELVDSLTFKLRAISPSMWPIYELTYKLFKADAVDFLDGRHAFLDTMAVLSPYTTIISEMLPSLDNFVSFGGDVFKARQDYRQMALDIYTTAITSEHLGENDAVNGCKLAESLLLNLRGFIDEGLQPIINTALTILDSASTRSLRLANLEVLINAILYNPTAALHIMESIQPRTSKLVFDKWFEAIESSNRLPRVHDKKLCLMALCALLEMEPSAIPESVREGWPHIVAGALHVFKDLPKAIEARKELEAAFQNDDDSEGEFEDGLLNLGEEEDDVWDSDSAYIEMLANEGARLREKSQRQAALGADEESIASEDSDIEEELGYIDPLDTVDPYVAFKQALTTFQMKDGNGYQQATTSLTAENQMLLMEVMRIAEERSQGAQA</sequence>
<name>A0ACB8TY96_9APHY</name>
<reference evidence="1" key="1">
    <citation type="journal article" date="2021" name="Environ. Microbiol.">
        <title>Gene family expansions and transcriptome signatures uncover fungal adaptations to wood decay.</title>
        <authorList>
            <person name="Hage H."/>
            <person name="Miyauchi S."/>
            <person name="Viragh M."/>
            <person name="Drula E."/>
            <person name="Min B."/>
            <person name="Chaduli D."/>
            <person name="Navarro D."/>
            <person name="Favel A."/>
            <person name="Norest M."/>
            <person name="Lesage-Meessen L."/>
            <person name="Balint B."/>
            <person name="Merenyi Z."/>
            <person name="de Eugenio L."/>
            <person name="Morin E."/>
            <person name="Martinez A.T."/>
            <person name="Baldrian P."/>
            <person name="Stursova M."/>
            <person name="Martinez M.J."/>
            <person name="Novotny C."/>
            <person name="Magnuson J.K."/>
            <person name="Spatafora J.W."/>
            <person name="Maurice S."/>
            <person name="Pangilinan J."/>
            <person name="Andreopoulos W."/>
            <person name="LaButti K."/>
            <person name="Hundley H."/>
            <person name="Na H."/>
            <person name="Kuo A."/>
            <person name="Barry K."/>
            <person name="Lipzen A."/>
            <person name="Henrissat B."/>
            <person name="Riley R."/>
            <person name="Ahrendt S."/>
            <person name="Nagy L.G."/>
            <person name="Grigoriev I.V."/>
            <person name="Martin F."/>
            <person name="Rosso M.N."/>
        </authorList>
    </citation>
    <scope>NUCLEOTIDE SEQUENCE</scope>
    <source>
        <strain evidence="1">CBS 384.51</strain>
    </source>
</reference>